<organism evidence="4 5">
    <name type="scientific">Cryobacterium arcticum</name>
    <dbReference type="NCBI Taxonomy" id="670052"/>
    <lineage>
        <taxon>Bacteria</taxon>
        <taxon>Bacillati</taxon>
        <taxon>Actinomycetota</taxon>
        <taxon>Actinomycetes</taxon>
        <taxon>Micrococcales</taxon>
        <taxon>Microbacteriaceae</taxon>
        <taxon>Cryobacterium</taxon>
    </lineage>
</organism>
<evidence type="ECO:0000313" key="5">
    <source>
        <dbReference type="Proteomes" id="UP000092582"/>
    </source>
</evidence>
<name>A0A1B1BMQ7_9MICO</name>
<feature type="transmembrane region" description="Helical" evidence="1">
    <location>
        <begin position="42"/>
        <end position="63"/>
    </location>
</feature>
<feature type="transmembrane region" description="Helical" evidence="1">
    <location>
        <begin position="111"/>
        <end position="129"/>
    </location>
</feature>
<feature type="domain" description="SGNH" evidence="3">
    <location>
        <begin position="428"/>
        <end position="655"/>
    </location>
</feature>
<dbReference type="InterPro" id="IPR050879">
    <property type="entry name" value="Acyltransferase_3"/>
</dbReference>
<feature type="domain" description="Acyltransferase 3" evidence="2">
    <location>
        <begin position="1"/>
        <end position="302"/>
    </location>
</feature>
<evidence type="ECO:0000256" key="1">
    <source>
        <dbReference type="SAM" id="Phobius"/>
    </source>
</evidence>
<evidence type="ECO:0000259" key="2">
    <source>
        <dbReference type="Pfam" id="PF01757"/>
    </source>
</evidence>
<keyword evidence="1" id="KW-1133">Transmembrane helix</keyword>
<dbReference type="PANTHER" id="PTHR23028">
    <property type="entry name" value="ACETYLTRANSFERASE"/>
    <property type="match status" value="1"/>
</dbReference>
<keyword evidence="1" id="KW-0812">Transmembrane</keyword>
<dbReference type="GO" id="GO:0009103">
    <property type="term" value="P:lipopolysaccharide biosynthetic process"/>
    <property type="evidence" value="ECO:0007669"/>
    <property type="project" value="TreeGrafter"/>
</dbReference>
<dbReference type="Pfam" id="PF01757">
    <property type="entry name" value="Acyl_transf_3"/>
    <property type="match status" value="1"/>
</dbReference>
<keyword evidence="5" id="KW-1185">Reference proteome</keyword>
<dbReference type="GO" id="GO:0016747">
    <property type="term" value="F:acyltransferase activity, transferring groups other than amino-acyl groups"/>
    <property type="evidence" value="ECO:0007669"/>
    <property type="project" value="InterPro"/>
</dbReference>
<reference evidence="4 5" key="1">
    <citation type="submission" date="2016-06" db="EMBL/GenBank/DDBJ databases">
        <title>Genome sequencing of Cryobacterium arcticum PAMC 27867.</title>
        <authorList>
            <person name="Lee J."/>
            <person name="Kim O.-S."/>
        </authorList>
    </citation>
    <scope>NUCLEOTIDE SEQUENCE [LARGE SCALE GENOMIC DNA]</scope>
    <source>
        <strain evidence="4 5">PAMC 27867</strain>
    </source>
</reference>
<feature type="transmembrane region" description="Helical" evidence="1">
    <location>
        <begin position="136"/>
        <end position="154"/>
    </location>
</feature>
<feature type="transmembrane region" description="Helical" evidence="1">
    <location>
        <begin position="284"/>
        <end position="305"/>
    </location>
</feature>
<dbReference type="EMBL" id="CP016282">
    <property type="protein sequence ID" value="ANP73899.1"/>
    <property type="molecule type" value="Genomic_DNA"/>
</dbReference>
<keyword evidence="1" id="KW-0472">Membrane</keyword>
<protein>
    <recommendedName>
        <fullName evidence="6">Acyltransferase</fullName>
    </recommendedName>
</protein>
<feature type="transmembrane region" description="Helical" evidence="1">
    <location>
        <begin position="334"/>
        <end position="351"/>
    </location>
</feature>
<dbReference type="Pfam" id="PF19040">
    <property type="entry name" value="SGNH"/>
    <property type="match status" value="1"/>
</dbReference>
<dbReference type="Proteomes" id="UP000092582">
    <property type="component" value="Chromosome 1"/>
</dbReference>
<sequence length="661" mass="71089">MDIFFVISGYLITGLLLREYARTGRISFADFYRRRLKRTVPAAFLAICATVGAGYFVLTSYQFGQLLQDAGWSFGFVSNWRFISVGTDYLHAGDAVSALQHFWSLAVEEQFYFVWPALLVTILLVARWRRWSPQKAVGIGIAVVAIVSFAWSSYETSSSPTSAYFATPSRVWELAVGGVLAALATQTSKVPAVWRTPMSWVGIGVIGIAALRINTESAFPAPWAILPVLGAALILVAGEGHVVRDVYPLTNPISMYVGKISYSLYLWHYPVIILGAKLFPDRGILFLTLSGILMLLLSVFSYHWVEEPLRTRAWRASARSGKFQRPTRVSLSRSLRLLTAVALVAAAMVIARPTPSVSAANLGILGSKAPMSAVEATRAAAVSAALTSTAWPELTPDPSLLGDKGFVSEWIKDGCLHGGADISDQQNVEFAEHCIYGNPNGAHVAVLFGDSIGISYLPALREALPDWRIEVLTIGQCPAVFTSVVLGGGAPYPVCDQYRKWAVARIAGIDPDLVVTASSTLSIERLASGLRGPAGYAEWQVGTQDMVKALSASAARVVVLDPPPLARSPQSCATRLTTPQDCVAGVTTDFVGVANAQRAGVDAVNAMNVIYPKTLGWFCSDAGLCPPYIGTTSVLADGMHLTERGSRELAPLLKPYLVGPE</sequence>
<evidence type="ECO:0000313" key="4">
    <source>
        <dbReference type="EMBL" id="ANP73899.1"/>
    </source>
</evidence>
<accession>A0A1B1BMQ7</accession>
<proteinExistence type="predicted"/>
<evidence type="ECO:0008006" key="6">
    <source>
        <dbReference type="Google" id="ProtNLM"/>
    </source>
</evidence>
<dbReference type="GO" id="GO:0016020">
    <property type="term" value="C:membrane"/>
    <property type="evidence" value="ECO:0007669"/>
    <property type="project" value="TreeGrafter"/>
</dbReference>
<dbReference type="PANTHER" id="PTHR23028:SF53">
    <property type="entry name" value="ACYL_TRANSF_3 DOMAIN-CONTAINING PROTEIN"/>
    <property type="match status" value="1"/>
</dbReference>
<gene>
    <name evidence="4" type="ORF">PA27867_2962</name>
</gene>
<dbReference type="SUPFAM" id="SSF52266">
    <property type="entry name" value="SGNH hydrolase"/>
    <property type="match status" value="1"/>
</dbReference>
<evidence type="ECO:0000259" key="3">
    <source>
        <dbReference type="Pfam" id="PF19040"/>
    </source>
</evidence>
<feature type="transmembrane region" description="Helical" evidence="1">
    <location>
        <begin position="192"/>
        <end position="211"/>
    </location>
</feature>
<dbReference type="InterPro" id="IPR043968">
    <property type="entry name" value="SGNH"/>
</dbReference>
<dbReference type="InterPro" id="IPR002656">
    <property type="entry name" value="Acyl_transf_3_dom"/>
</dbReference>
<feature type="transmembrane region" description="Helical" evidence="1">
    <location>
        <begin position="223"/>
        <end position="243"/>
    </location>
</feature>
<dbReference type="AlphaFoldDB" id="A0A1B1BMQ7"/>
<dbReference type="KEGG" id="cart:PA27867_2962"/>